<dbReference type="InterPro" id="IPR024083">
    <property type="entry name" value="Fumarase/histidase_N"/>
</dbReference>
<evidence type="ECO:0000313" key="3">
    <source>
        <dbReference type="EMBL" id="OGZ52852.1"/>
    </source>
</evidence>
<dbReference type="EMBL" id="MHNW01000038">
    <property type="protein sequence ID" value="OGZ52852.1"/>
    <property type="molecule type" value="Genomic_DNA"/>
</dbReference>
<gene>
    <name evidence="3" type="ORF">A3B25_01225</name>
</gene>
<dbReference type="PANTHER" id="PTHR43172:SF1">
    <property type="entry name" value="ADENYLOSUCCINATE LYASE"/>
    <property type="match status" value="1"/>
</dbReference>
<evidence type="ECO:0000256" key="1">
    <source>
        <dbReference type="ARBA" id="ARBA00023239"/>
    </source>
</evidence>
<dbReference type="STRING" id="1802126.A3B25_01225"/>
<dbReference type="GO" id="GO:0070626">
    <property type="term" value="F:(S)-2-(5-amino-1-(5-phospho-D-ribosyl)imidazole-4-carboxamido) succinate lyase (fumarate-forming) activity"/>
    <property type="evidence" value="ECO:0007669"/>
    <property type="project" value="TreeGrafter"/>
</dbReference>
<dbReference type="InterPro" id="IPR022761">
    <property type="entry name" value="Fumarate_lyase_N"/>
</dbReference>
<dbReference type="Gene3D" id="1.10.275.10">
    <property type="entry name" value="Fumarase/aspartase (N-terminal domain)"/>
    <property type="match status" value="1"/>
</dbReference>
<evidence type="ECO:0000313" key="4">
    <source>
        <dbReference type="Proteomes" id="UP000179106"/>
    </source>
</evidence>
<name>A0A1G2GRN4_9BACT</name>
<dbReference type="AlphaFoldDB" id="A0A1G2GRN4"/>
<dbReference type="PRINTS" id="PR00149">
    <property type="entry name" value="FUMRATELYASE"/>
</dbReference>
<dbReference type="Proteomes" id="UP000179106">
    <property type="component" value="Unassembled WGS sequence"/>
</dbReference>
<dbReference type="PANTHER" id="PTHR43172">
    <property type="entry name" value="ADENYLOSUCCINATE LYASE"/>
    <property type="match status" value="1"/>
</dbReference>
<dbReference type="GO" id="GO:0004018">
    <property type="term" value="F:N6-(1,2-dicarboxyethyl)AMP AMP-lyase (fumarate-forming) activity"/>
    <property type="evidence" value="ECO:0007669"/>
    <property type="project" value="TreeGrafter"/>
</dbReference>
<dbReference type="Gene3D" id="1.20.200.10">
    <property type="entry name" value="Fumarase/aspartase (Central domain)"/>
    <property type="match status" value="1"/>
</dbReference>
<keyword evidence="1" id="KW-0456">Lyase</keyword>
<feature type="domain" description="Fumarate lyase N-terminal" evidence="2">
    <location>
        <begin position="103"/>
        <end position="319"/>
    </location>
</feature>
<comment type="caution">
    <text evidence="3">The sequence shown here is derived from an EMBL/GenBank/DDBJ whole genome shotgun (WGS) entry which is preliminary data.</text>
</comment>
<proteinExistence type="predicted"/>
<dbReference type="GO" id="GO:0005829">
    <property type="term" value="C:cytosol"/>
    <property type="evidence" value="ECO:0007669"/>
    <property type="project" value="TreeGrafter"/>
</dbReference>
<evidence type="ECO:0000259" key="2">
    <source>
        <dbReference type="Pfam" id="PF00206"/>
    </source>
</evidence>
<accession>A0A1G2GRN4</accession>
<dbReference type="InterPro" id="IPR008948">
    <property type="entry name" value="L-Aspartase-like"/>
</dbReference>
<reference evidence="3 4" key="1">
    <citation type="journal article" date="2016" name="Nat. Commun.">
        <title>Thousands of microbial genomes shed light on interconnected biogeochemical processes in an aquifer system.</title>
        <authorList>
            <person name="Anantharaman K."/>
            <person name="Brown C.T."/>
            <person name="Hug L.A."/>
            <person name="Sharon I."/>
            <person name="Castelle C.J."/>
            <person name="Probst A.J."/>
            <person name="Thomas B.C."/>
            <person name="Singh A."/>
            <person name="Wilkins M.J."/>
            <person name="Karaoz U."/>
            <person name="Brodie E.L."/>
            <person name="Williams K.H."/>
            <person name="Hubbard S.S."/>
            <person name="Banfield J.F."/>
        </authorList>
    </citation>
    <scope>NUCLEOTIDE SEQUENCE [LARGE SCALE GENOMIC DNA]</scope>
</reference>
<dbReference type="InterPro" id="IPR000362">
    <property type="entry name" value="Fumarate_lyase_fam"/>
</dbReference>
<organism evidence="3 4">
    <name type="scientific">Candidatus Ryanbacteria bacterium RIFCSPLOWO2_01_FULL_48_26</name>
    <dbReference type="NCBI Taxonomy" id="1802126"/>
    <lineage>
        <taxon>Bacteria</taxon>
        <taxon>Candidatus Ryaniibacteriota</taxon>
    </lineage>
</organism>
<sequence>MKHMHVETAVQLLTVTSRLRSRNLQMPGDPHYQPAQLQPYLGYDQRAGWLVLVEWFWMQALACGGVMPESHARLLTENLLRELLAKITMAKVAKLERAKTNHDILALLELMRRILPSQLHRWLHLGLTSYDIICTAYALQARFAFFHIFRPKLVEVDILWRSRIRENADVLQIGRTHLQDALPITVGAWLAPLHNRFVNTARRADTLACEIPGKFSGAVGTGAAIRVFGEGLESFALSILGLPAPRLSTQIVQPEGLERFYNEIMLISAVLANLGDDVRHLQASAIREVMSESSTSSTISSKDANPIFAEQADGMHVSVRLAFMAVVETLNSTLQRDLRFSNVMRSFTEIIVLTYKQLQSAERVLKTLEVNKIRCQENFWRIGKLTAAELLHLTLQKEGYPNAHRFVNKRIVPAARESGNYLCIEMGRFMRRSRNACLKQIWRKTPGEIRYLLANPNEYIGDAVKIARAEAENALAA</sequence>
<dbReference type="Pfam" id="PF00206">
    <property type="entry name" value="Lyase_1"/>
    <property type="match status" value="1"/>
</dbReference>
<protein>
    <recommendedName>
        <fullName evidence="2">Fumarate lyase N-terminal domain-containing protein</fullName>
    </recommendedName>
</protein>
<dbReference type="GO" id="GO:0044208">
    <property type="term" value="P:'de novo' AMP biosynthetic process"/>
    <property type="evidence" value="ECO:0007669"/>
    <property type="project" value="TreeGrafter"/>
</dbReference>
<dbReference type="SUPFAM" id="SSF48557">
    <property type="entry name" value="L-aspartase-like"/>
    <property type="match status" value="1"/>
</dbReference>